<dbReference type="RefSeq" id="XP_028477379.1">
    <property type="nucleotide sequence ID" value="XM_028622487.1"/>
</dbReference>
<feature type="transmembrane region" description="Helical" evidence="6">
    <location>
        <begin position="543"/>
        <end position="565"/>
    </location>
</feature>
<dbReference type="FunFam" id="1.20.1250.20:FF:000082">
    <property type="entry name" value="MFS multidrug transporter, putative"/>
    <property type="match status" value="1"/>
</dbReference>
<feature type="compositionally biased region" description="Polar residues" evidence="5">
    <location>
        <begin position="1"/>
        <end position="11"/>
    </location>
</feature>
<comment type="subcellular location">
    <subcellularLocation>
        <location evidence="1">Membrane</location>
        <topology evidence="1">Multi-pass membrane protein</topology>
    </subcellularLocation>
</comment>
<dbReference type="GO" id="GO:0140115">
    <property type="term" value="P:export across plasma membrane"/>
    <property type="evidence" value="ECO:0007669"/>
    <property type="project" value="UniProtKB-ARBA"/>
</dbReference>
<feature type="transmembrane region" description="Helical" evidence="6">
    <location>
        <begin position="367"/>
        <end position="387"/>
    </location>
</feature>
<feature type="transmembrane region" description="Helical" evidence="6">
    <location>
        <begin position="509"/>
        <end position="531"/>
    </location>
</feature>
<feature type="transmembrane region" description="Helical" evidence="6">
    <location>
        <begin position="296"/>
        <end position="316"/>
    </location>
</feature>
<keyword evidence="3 6" id="KW-1133">Transmembrane helix</keyword>
<feature type="transmembrane region" description="Helical" evidence="6">
    <location>
        <begin position="140"/>
        <end position="162"/>
    </location>
</feature>
<name>A0A427XXA4_9TREE</name>
<dbReference type="InterPro" id="IPR020846">
    <property type="entry name" value="MFS_dom"/>
</dbReference>
<dbReference type="Proteomes" id="UP000279236">
    <property type="component" value="Unassembled WGS sequence"/>
</dbReference>
<dbReference type="PROSITE" id="PS00216">
    <property type="entry name" value="SUGAR_TRANSPORT_1"/>
    <property type="match status" value="1"/>
</dbReference>
<feature type="compositionally biased region" description="Acidic residues" evidence="5">
    <location>
        <begin position="602"/>
        <end position="612"/>
    </location>
</feature>
<reference evidence="8 9" key="1">
    <citation type="submission" date="2018-11" db="EMBL/GenBank/DDBJ databases">
        <title>Genome sequence of Apiotrichum porosum DSM 27194.</title>
        <authorList>
            <person name="Aliyu H."/>
            <person name="Gorte O."/>
            <person name="Ochsenreither K."/>
        </authorList>
    </citation>
    <scope>NUCLEOTIDE SEQUENCE [LARGE SCALE GENOMIC DNA]</scope>
    <source>
        <strain evidence="8 9">DSM 27194</strain>
    </source>
</reference>
<feature type="transmembrane region" description="Helical" evidence="6">
    <location>
        <begin position="268"/>
        <end position="290"/>
    </location>
</feature>
<dbReference type="Gene3D" id="1.20.1250.20">
    <property type="entry name" value="MFS general substrate transporter like domains"/>
    <property type="match status" value="1"/>
</dbReference>
<evidence type="ECO:0000256" key="3">
    <source>
        <dbReference type="ARBA" id="ARBA00022989"/>
    </source>
</evidence>
<dbReference type="GO" id="GO:0022857">
    <property type="term" value="F:transmembrane transporter activity"/>
    <property type="evidence" value="ECO:0007669"/>
    <property type="project" value="InterPro"/>
</dbReference>
<dbReference type="InterPro" id="IPR005829">
    <property type="entry name" value="Sugar_transporter_CS"/>
</dbReference>
<gene>
    <name evidence="8" type="ORF">EHS24_007111</name>
</gene>
<dbReference type="GeneID" id="39591654"/>
<feature type="compositionally biased region" description="Low complexity" evidence="5">
    <location>
        <begin position="54"/>
        <end position="73"/>
    </location>
</feature>
<feature type="transmembrane region" description="Helical" evidence="6">
    <location>
        <begin position="477"/>
        <end position="502"/>
    </location>
</feature>
<dbReference type="Pfam" id="PF07690">
    <property type="entry name" value="MFS_1"/>
    <property type="match status" value="1"/>
</dbReference>
<evidence type="ECO:0000259" key="7">
    <source>
        <dbReference type="PROSITE" id="PS50850"/>
    </source>
</evidence>
<keyword evidence="4 6" id="KW-0472">Membrane</keyword>
<dbReference type="STRING" id="105984.A0A427XXA4"/>
<dbReference type="PANTHER" id="PTHR23502">
    <property type="entry name" value="MAJOR FACILITATOR SUPERFAMILY"/>
    <property type="match status" value="1"/>
</dbReference>
<feature type="transmembrane region" description="Helical" evidence="6">
    <location>
        <begin position="237"/>
        <end position="259"/>
    </location>
</feature>
<feature type="transmembrane region" description="Helical" evidence="6">
    <location>
        <begin position="207"/>
        <end position="225"/>
    </location>
</feature>
<feature type="compositionally biased region" description="Basic and acidic residues" evidence="5">
    <location>
        <begin position="589"/>
        <end position="600"/>
    </location>
</feature>
<comment type="caution">
    <text evidence="8">The sequence shown here is derived from an EMBL/GenBank/DDBJ whole genome shotgun (WGS) entry which is preliminary data.</text>
</comment>
<feature type="domain" description="Major facilitator superfamily (MFS) profile" evidence="7">
    <location>
        <begin position="142"/>
        <end position="570"/>
    </location>
</feature>
<evidence type="ECO:0000313" key="9">
    <source>
        <dbReference type="Proteomes" id="UP000279236"/>
    </source>
</evidence>
<feature type="transmembrane region" description="Helical" evidence="6">
    <location>
        <begin position="407"/>
        <end position="429"/>
    </location>
</feature>
<keyword evidence="9" id="KW-1185">Reference proteome</keyword>
<dbReference type="PROSITE" id="PS50850">
    <property type="entry name" value="MFS"/>
    <property type="match status" value="1"/>
</dbReference>
<evidence type="ECO:0000313" key="8">
    <source>
        <dbReference type="EMBL" id="RSH83427.1"/>
    </source>
</evidence>
<dbReference type="AlphaFoldDB" id="A0A427XXA4"/>
<evidence type="ECO:0000256" key="6">
    <source>
        <dbReference type="SAM" id="Phobius"/>
    </source>
</evidence>
<dbReference type="EMBL" id="RSCE01000004">
    <property type="protein sequence ID" value="RSH83427.1"/>
    <property type="molecule type" value="Genomic_DNA"/>
</dbReference>
<keyword evidence="2 6" id="KW-0812">Transmembrane</keyword>
<feature type="transmembrane region" description="Helical" evidence="6">
    <location>
        <begin position="182"/>
        <end position="200"/>
    </location>
</feature>
<feature type="transmembrane region" description="Helical" evidence="6">
    <location>
        <begin position="450"/>
        <end position="471"/>
    </location>
</feature>
<dbReference type="InterPro" id="IPR011701">
    <property type="entry name" value="MFS"/>
</dbReference>
<dbReference type="GO" id="GO:0042908">
    <property type="term" value="P:xenobiotic transport"/>
    <property type="evidence" value="ECO:0007669"/>
    <property type="project" value="UniProtKB-ARBA"/>
</dbReference>
<feature type="region of interest" description="Disordered" evidence="5">
    <location>
        <begin position="589"/>
        <end position="612"/>
    </location>
</feature>
<evidence type="ECO:0000256" key="4">
    <source>
        <dbReference type="ARBA" id="ARBA00023136"/>
    </source>
</evidence>
<protein>
    <recommendedName>
        <fullName evidence="7">Major facilitator superfamily (MFS) profile domain-containing protein</fullName>
    </recommendedName>
</protein>
<evidence type="ECO:0000256" key="1">
    <source>
        <dbReference type="ARBA" id="ARBA00004141"/>
    </source>
</evidence>
<proteinExistence type="predicted"/>
<accession>A0A427XXA4</accession>
<dbReference type="GO" id="GO:0005886">
    <property type="term" value="C:plasma membrane"/>
    <property type="evidence" value="ECO:0007669"/>
    <property type="project" value="TreeGrafter"/>
</dbReference>
<evidence type="ECO:0000256" key="5">
    <source>
        <dbReference type="SAM" id="MobiDB-lite"/>
    </source>
</evidence>
<dbReference type="InterPro" id="IPR036259">
    <property type="entry name" value="MFS_trans_sf"/>
</dbReference>
<feature type="region of interest" description="Disordered" evidence="5">
    <location>
        <begin position="53"/>
        <end position="77"/>
    </location>
</feature>
<feature type="compositionally biased region" description="Low complexity" evidence="5">
    <location>
        <begin position="21"/>
        <end position="30"/>
    </location>
</feature>
<evidence type="ECO:0000256" key="2">
    <source>
        <dbReference type="ARBA" id="ARBA00022692"/>
    </source>
</evidence>
<dbReference type="PANTHER" id="PTHR23502:SF134">
    <property type="entry name" value="MAJOR FACILITATOR SUPERFAMILY (MFS) PROFILE DOMAIN-CONTAINING PROTEIN-RELATED"/>
    <property type="match status" value="1"/>
</dbReference>
<dbReference type="OrthoDB" id="5376138at2759"/>
<sequence>MTLSRQTTDNEGVTLADFSHTTTTTTTSSTYPTGLHRTPTATYDGQDNFAAVETSSTPSTATMASTPTSTDPSNGFDPEKDIDAAEKAPYTHTTVNAKLPDGCNYGDLSRSDGSVERVIWVDFAPGSRENPFYFSRSRKLGITIVATFFTFMTAYTTAAYAISAKPMCAELGCGTVIVEGGVALYAFGFGIFPLVLAPLSEEFGRRWTYTAAVFIFMVFQIPIALAKNSATVLVDRFLLGAAGSVGATLVGGTISDIYVPSKRGLPMALFGFCAIFGTGAGATTMAWVVERVGWRWVHWAQMIAMGIFFPIVVVVMRETRATVLLRRKAHQLRVDRGMADGARYLARSEIDKDKFLTAIMHSISRPIVFLVTEPIVTFFSLWVALGWGVFYTQIAGIPYTFQKLHGFGIIGVGQVYWTICLGGVLGFGANFIQEHIYRKKAPKYGVEARLYAPMVAGILFALGCFVTGFTSLSYVHWIGPCVGVTMVLTAVMIIYITAFTYLSECYGAYASSAIAGQSFLRNMFGGSFSFFTEQMFEAMTVRWALVMMGGVAALLALVPFIAFFYGPQLRARSKYSRLLMQQERDAIEKERREREARGMDTTEAEDLEGDANEETMERAMSHAMSIHSIHPAVPV</sequence>
<organism evidence="8 9">
    <name type="scientific">Apiotrichum porosum</name>
    <dbReference type="NCBI Taxonomy" id="105984"/>
    <lineage>
        <taxon>Eukaryota</taxon>
        <taxon>Fungi</taxon>
        <taxon>Dikarya</taxon>
        <taxon>Basidiomycota</taxon>
        <taxon>Agaricomycotina</taxon>
        <taxon>Tremellomycetes</taxon>
        <taxon>Trichosporonales</taxon>
        <taxon>Trichosporonaceae</taxon>
        <taxon>Apiotrichum</taxon>
    </lineage>
</organism>
<feature type="region of interest" description="Disordered" evidence="5">
    <location>
        <begin position="1"/>
        <end position="36"/>
    </location>
</feature>
<dbReference type="SUPFAM" id="SSF103473">
    <property type="entry name" value="MFS general substrate transporter"/>
    <property type="match status" value="1"/>
</dbReference>